<dbReference type="EMBL" id="JAGUCO010000002">
    <property type="protein sequence ID" value="MBS2097494.1"/>
    <property type="molecule type" value="Genomic_DNA"/>
</dbReference>
<sequence>MQLITLNKSLFIGILLICIIPINVKGQKNITKTINTIDSLVNNSLSKDIGVVPAPVFNPTFGTGIAVVPMAVYKHKKFTPETNPSISQGILYTNLAGSYIAGAKQTTYLNRNRFWMDAYVGYASMKYRFYDFYYNPDNDYTDIRFKGFVSNISVLALVTKYFYVGPIFSSNYIQTEIKSNNTISDYEWFNTPGVRCSYDSRDDIFYPVKGWLGSLSYTKLFDTKLNHYQFDKINLGISNYYSLNDNMVWANRVYTQLGYGTIPIHEMASPGASPILRGYSTGNYINSSIVTLQSEFRWMFAKRWGCVGFGGYGWLFDQPNQISDNISLPSVGGGLRYRIFPAFKINMACDIAFGRNSHSFIFSLSESF</sequence>
<dbReference type="PANTHER" id="PTHR34597:SF3">
    <property type="entry name" value="OUTER MEMBRANE TRANSPORTER CDIB"/>
    <property type="match status" value="1"/>
</dbReference>
<evidence type="ECO:0000256" key="1">
    <source>
        <dbReference type="ARBA" id="ARBA00004370"/>
    </source>
</evidence>
<dbReference type="InterPro" id="IPR051544">
    <property type="entry name" value="TPS_OM_transporter"/>
</dbReference>
<name>A0ABS5JSF9_9BACT</name>
<keyword evidence="5" id="KW-1185">Reference proteome</keyword>
<evidence type="ECO:0000313" key="5">
    <source>
        <dbReference type="Proteomes" id="UP000708576"/>
    </source>
</evidence>
<evidence type="ECO:0000256" key="2">
    <source>
        <dbReference type="ARBA" id="ARBA00023136"/>
    </source>
</evidence>
<dbReference type="InterPro" id="IPR000184">
    <property type="entry name" value="Bac_surfAg_D15"/>
</dbReference>
<evidence type="ECO:0000259" key="3">
    <source>
        <dbReference type="Pfam" id="PF01103"/>
    </source>
</evidence>
<comment type="caution">
    <text evidence="4">The sequence shown here is derived from an EMBL/GenBank/DDBJ whole genome shotgun (WGS) entry which is preliminary data.</text>
</comment>
<organism evidence="4 5">
    <name type="scientific">Carboxylicivirga linearis</name>
    <dbReference type="NCBI Taxonomy" id="1628157"/>
    <lineage>
        <taxon>Bacteria</taxon>
        <taxon>Pseudomonadati</taxon>
        <taxon>Bacteroidota</taxon>
        <taxon>Bacteroidia</taxon>
        <taxon>Marinilabiliales</taxon>
        <taxon>Marinilabiliaceae</taxon>
        <taxon>Carboxylicivirga</taxon>
    </lineage>
</organism>
<evidence type="ECO:0000313" key="4">
    <source>
        <dbReference type="EMBL" id="MBS2097494.1"/>
    </source>
</evidence>
<dbReference type="Gene3D" id="2.40.160.50">
    <property type="entry name" value="membrane protein fhac: a member of the omp85/tpsb transporter family"/>
    <property type="match status" value="1"/>
</dbReference>
<dbReference type="RefSeq" id="WP_212213967.1">
    <property type="nucleotide sequence ID" value="NZ_JAGUCO010000002.1"/>
</dbReference>
<keyword evidence="2" id="KW-0472">Membrane</keyword>
<reference evidence="4 5" key="1">
    <citation type="journal article" date="2015" name="Int. J. Syst. Evol. Microbiol.">
        <title>Carboxylicivirga linearis sp. nov., isolated from a sea cucumber culture pond.</title>
        <authorList>
            <person name="Wang F.Q."/>
            <person name="Zhou Y.X."/>
            <person name="Lin X.Z."/>
            <person name="Chen G.J."/>
            <person name="Du Z.J."/>
        </authorList>
    </citation>
    <scope>NUCLEOTIDE SEQUENCE [LARGE SCALE GENOMIC DNA]</scope>
    <source>
        <strain evidence="4 5">FB218</strain>
    </source>
</reference>
<protein>
    <submittedName>
        <fullName evidence="4">BamA/TamA family outer membrane protein</fullName>
    </submittedName>
</protein>
<dbReference type="PANTHER" id="PTHR34597">
    <property type="entry name" value="SLR1661 PROTEIN"/>
    <property type="match status" value="1"/>
</dbReference>
<dbReference type="Proteomes" id="UP000708576">
    <property type="component" value="Unassembled WGS sequence"/>
</dbReference>
<accession>A0ABS5JSF9</accession>
<comment type="subcellular location">
    <subcellularLocation>
        <location evidence="1">Membrane</location>
    </subcellularLocation>
</comment>
<gene>
    <name evidence="4" type="ORF">KEM10_04325</name>
</gene>
<feature type="domain" description="Bacterial surface antigen (D15)" evidence="3">
    <location>
        <begin position="190"/>
        <end position="368"/>
    </location>
</feature>
<dbReference type="Pfam" id="PF01103">
    <property type="entry name" value="Omp85"/>
    <property type="match status" value="1"/>
</dbReference>
<proteinExistence type="predicted"/>